<dbReference type="EMBL" id="CP031376">
    <property type="protein sequence ID" value="AXK51148.1"/>
    <property type="molecule type" value="Genomic_DNA"/>
</dbReference>
<organism evidence="2 3">
    <name type="scientific">Spiroplasma alleghenense</name>
    <dbReference type="NCBI Taxonomy" id="216931"/>
    <lineage>
        <taxon>Bacteria</taxon>
        <taxon>Bacillati</taxon>
        <taxon>Mycoplasmatota</taxon>
        <taxon>Mollicutes</taxon>
        <taxon>Entomoplasmatales</taxon>
        <taxon>Spiroplasmataceae</taxon>
        <taxon>Spiroplasma</taxon>
    </lineage>
</organism>
<dbReference type="RefSeq" id="WP_115558058.1">
    <property type="nucleotide sequence ID" value="NZ_CP031376.1"/>
</dbReference>
<dbReference type="KEGG" id="salx:SALLE_v1c04740"/>
<evidence type="ECO:0000313" key="3">
    <source>
        <dbReference type="Proteomes" id="UP000254792"/>
    </source>
</evidence>
<evidence type="ECO:0000256" key="1">
    <source>
        <dbReference type="SAM" id="Phobius"/>
    </source>
</evidence>
<keyword evidence="1" id="KW-0472">Membrane</keyword>
<name>A0A345Z3G9_9MOLU</name>
<evidence type="ECO:0008006" key="4">
    <source>
        <dbReference type="Google" id="ProtNLM"/>
    </source>
</evidence>
<keyword evidence="3" id="KW-1185">Reference proteome</keyword>
<feature type="transmembrane region" description="Helical" evidence="1">
    <location>
        <begin position="6"/>
        <end position="27"/>
    </location>
</feature>
<sequence length="200" mass="23756">MSLKWITLLVLFIIYLVSLLVTGIMALKYQIRHKSYKKIQQEFNSIIKSSEQNFLNSNIIYTCEYPLPKNETLLYKMEKIVGFKEKIKTKKNNTSNKNEIYNKEEIYLDKKILKENYSLKKIKYLGFDIDGELLLTNFRLLLKNSEGFLQIPLSEIKKIDHRIFNINGSYEIGISILTENSNYKLITDKLEWFFFLKNLI</sequence>
<keyword evidence="1" id="KW-0812">Transmembrane</keyword>
<gene>
    <name evidence="2" type="ORF">SALLE_v1c04740</name>
</gene>
<dbReference type="Proteomes" id="UP000254792">
    <property type="component" value="Chromosome"/>
</dbReference>
<accession>A0A345Z3G9</accession>
<keyword evidence="1" id="KW-1133">Transmembrane helix</keyword>
<evidence type="ECO:0000313" key="2">
    <source>
        <dbReference type="EMBL" id="AXK51148.1"/>
    </source>
</evidence>
<protein>
    <recommendedName>
        <fullName evidence="4">Transmembrane protein</fullName>
    </recommendedName>
</protein>
<dbReference type="AlphaFoldDB" id="A0A345Z3G9"/>
<proteinExistence type="predicted"/>
<dbReference type="OrthoDB" id="391771at2"/>
<reference evidence="2 3" key="1">
    <citation type="submission" date="2018-07" db="EMBL/GenBank/DDBJ databases">
        <title>Complete genome sequence of Spiroplasma alleghenense PLHS-1 (ATCC 51752).</title>
        <authorList>
            <person name="Chou L."/>
            <person name="Lee T.-Y."/>
            <person name="Tsai Y.-M."/>
            <person name="Kuo C.-H."/>
        </authorList>
    </citation>
    <scope>NUCLEOTIDE SEQUENCE [LARGE SCALE GENOMIC DNA]</scope>
    <source>
        <strain evidence="2 3">PLHS-1</strain>
    </source>
</reference>